<dbReference type="AlphaFoldDB" id="A0A8H4APD6"/>
<proteinExistence type="predicted"/>
<feature type="region of interest" description="Disordered" evidence="1">
    <location>
        <begin position="79"/>
        <end position="98"/>
    </location>
</feature>
<organism evidence="2 3">
    <name type="scientific">Gigaspora margarita</name>
    <dbReference type="NCBI Taxonomy" id="4874"/>
    <lineage>
        <taxon>Eukaryota</taxon>
        <taxon>Fungi</taxon>
        <taxon>Fungi incertae sedis</taxon>
        <taxon>Mucoromycota</taxon>
        <taxon>Glomeromycotina</taxon>
        <taxon>Glomeromycetes</taxon>
        <taxon>Diversisporales</taxon>
        <taxon>Gigasporaceae</taxon>
        <taxon>Gigaspora</taxon>
    </lineage>
</organism>
<reference evidence="2 3" key="1">
    <citation type="journal article" date="2019" name="Environ. Microbiol.">
        <title>At the nexus of three kingdoms: the genome of the mycorrhizal fungus Gigaspora margarita provides insights into plant, endobacterial and fungal interactions.</title>
        <authorList>
            <person name="Venice F."/>
            <person name="Ghignone S."/>
            <person name="Salvioli di Fossalunga A."/>
            <person name="Amselem J."/>
            <person name="Novero M."/>
            <person name="Xianan X."/>
            <person name="Sedzielewska Toro K."/>
            <person name="Morin E."/>
            <person name="Lipzen A."/>
            <person name="Grigoriev I.V."/>
            <person name="Henrissat B."/>
            <person name="Martin F.M."/>
            <person name="Bonfante P."/>
        </authorList>
    </citation>
    <scope>NUCLEOTIDE SEQUENCE [LARGE SCALE GENOMIC DNA]</scope>
    <source>
        <strain evidence="2 3">BEG34</strain>
    </source>
</reference>
<comment type="caution">
    <text evidence="2">The sequence shown here is derived from an EMBL/GenBank/DDBJ whole genome shotgun (WGS) entry which is preliminary data.</text>
</comment>
<accession>A0A8H4APD6</accession>
<dbReference type="OrthoDB" id="10505460at2759"/>
<gene>
    <name evidence="2" type="ORF">F8M41_016551</name>
</gene>
<dbReference type="EMBL" id="WTPW01000361">
    <property type="protein sequence ID" value="KAF0519627.1"/>
    <property type="molecule type" value="Genomic_DNA"/>
</dbReference>
<name>A0A8H4APD6_GIGMA</name>
<dbReference type="Proteomes" id="UP000439903">
    <property type="component" value="Unassembled WGS sequence"/>
</dbReference>
<keyword evidence="3" id="KW-1185">Reference proteome</keyword>
<evidence type="ECO:0000313" key="3">
    <source>
        <dbReference type="Proteomes" id="UP000439903"/>
    </source>
</evidence>
<protein>
    <submittedName>
        <fullName evidence="2">Uncharacterized protein</fullName>
    </submittedName>
</protein>
<sequence length="133" mass="15181">MQLQNNTVNRLDIRVNSSENIINRPDLVLNQCIDTNTKLLIDNTKEINHSSEKDSQSSAYLILFEKNSSNTYEQTVLQNEEAPASDISDNTSNSDVYQEEMKSRISALPIGSETKLLKEKYRCFLGNAEKRKH</sequence>
<feature type="compositionally biased region" description="Polar residues" evidence="1">
    <location>
        <begin position="87"/>
        <end position="96"/>
    </location>
</feature>
<evidence type="ECO:0000256" key="1">
    <source>
        <dbReference type="SAM" id="MobiDB-lite"/>
    </source>
</evidence>
<evidence type="ECO:0000313" key="2">
    <source>
        <dbReference type="EMBL" id="KAF0519627.1"/>
    </source>
</evidence>